<dbReference type="EMBL" id="PVWO01000030">
    <property type="protein sequence ID" value="PSB58572.1"/>
    <property type="molecule type" value="Genomic_DNA"/>
</dbReference>
<feature type="domain" description="N-acetyltransferase" evidence="3">
    <location>
        <begin position="31"/>
        <end position="199"/>
    </location>
</feature>
<comment type="caution">
    <text evidence="4">The sequence shown here is derived from an EMBL/GenBank/DDBJ whole genome shotgun (WGS) entry which is preliminary data.</text>
</comment>
<keyword evidence="1 4" id="KW-0808">Transferase</keyword>
<dbReference type="PROSITE" id="PS51186">
    <property type="entry name" value="GNAT"/>
    <property type="match status" value="1"/>
</dbReference>
<organism evidence="4 5">
    <name type="scientific">Chamaesiphon polymorphus CCALA 037</name>
    <dbReference type="NCBI Taxonomy" id="2107692"/>
    <lineage>
        <taxon>Bacteria</taxon>
        <taxon>Bacillati</taxon>
        <taxon>Cyanobacteriota</taxon>
        <taxon>Cyanophyceae</taxon>
        <taxon>Gomontiellales</taxon>
        <taxon>Chamaesiphonaceae</taxon>
        <taxon>Chamaesiphon</taxon>
    </lineage>
</organism>
<dbReference type="GO" id="GO:0016747">
    <property type="term" value="F:acyltransferase activity, transferring groups other than amino-acyl groups"/>
    <property type="evidence" value="ECO:0007669"/>
    <property type="project" value="InterPro"/>
</dbReference>
<proteinExistence type="predicted"/>
<protein>
    <submittedName>
        <fullName evidence="4">GNAT family N-acetyltransferase</fullName>
    </submittedName>
</protein>
<dbReference type="Gene3D" id="3.40.630.30">
    <property type="match status" value="1"/>
</dbReference>
<dbReference type="AlphaFoldDB" id="A0A2T1GL38"/>
<dbReference type="PANTHER" id="PTHR43800">
    <property type="entry name" value="PEPTIDYL-LYSINE N-ACETYLTRANSFERASE YJAB"/>
    <property type="match status" value="1"/>
</dbReference>
<dbReference type="PANTHER" id="PTHR43800:SF1">
    <property type="entry name" value="PEPTIDYL-LYSINE N-ACETYLTRANSFERASE YJAB"/>
    <property type="match status" value="1"/>
</dbReference>
<keyword evidence="2" id="KW-0012">Acyltransferase</keyword>
<evidence type="ECO:0000259" key="3">
    <source>
        <dbReference type="PROSITE" id="PS51186"/>
    </source>
</evidence>
<dbReference type="InterPro" id="IPR016181">
    <property type="entry name" value="Acyl_CoA_acyltransferase"/>
</dbReference>
<dbReference type="SUPFAM" id="SSF55729">
    <property type="entry name" value="Acyl-CoA N-acyltransferases (Nat)"/>
    <property type="match status" value="1"/>
</dbReference>
<sequence>MWLEQIRFAKIWMPLTENIDRSFMTVFESNYRVRPARFEELPLLSRIENSAAVLFLDTPYAFLVNDEPLSLDFVRQQYQAKRVWVAVDCHEIVVGYAIAREVDETLYLQQIDVEPEHGRRGIGSALIKTVCNWAKQQGYSIVSLSTFRDLPWNAPFYSKMGFCPVDEAELTTGFQQIRLKESEAGLPISDRVIMYCQLARINCLDL</sequence>
<dbReference type="CDD" id="cd04301">
    <property type="entry name" value="NAT_SF"/>
    <property type="match status" value="1"/>
</dbReference>
<keyword evidence="5" id="KW-1185">Reference proteome</keyword>
<evidence type="ECO:0000256" key="2">
    <source>
        <dbReference type="ARBA" id="ARBA00023315"/>
    </source>
</evidence>
<reference evidence="4 5" key="1">
    <citation type="submission" date="2018-03" db="EMBL/GenBank/DDBJ databases">
        <title>The ancient ancestry and fast evolution of plastids.</title>
        <authorList>
            <person name="Moore K.R."/>
            <person name="Magnabosco C."/>
            <person name="Momper L."/>
            <person name="Gold D.A."/>
            <person name="Bosak T."/>
            <person name="Fournier G.P."/>
        </authorList>
    </citation>
    <scope>NUCLEOTIDE SEQUENCE [LARGE SCALE GENOMIC DNA]</scope>
    <source>
        <strain evidence="4 5">CCALA 037</strain>
    </source>
</reference>
<dbReference type="OrthoDB" id="572496at2"/>
<gene>
    <name evidence="4" type="ORF">C7B77_04145</name>
</gene>
<dbReference type="Pfam" id="PF00583">
    <property type="entry name" value="Acetyltransf_1"/>
    <property type="match status" value="1"/>
</dbReference>
<evidence type="ECO:0000313" key="5">
    <source>
        <dbReference type="Proteomes" id="UP000238937"/>
    </source>
</evidence>
<dbReference type="InterPro" id="IPR000182">
    <property type="entry name" value="GNAT_dom"/>
</dbReference>
<dbReference type="Proteomes" id="UP000238937">
    <property type="component" value="Unassembled WGS sequence"/>
</dbReference>
<accession>A0A2T1GL38</accession>
<evidence type="ECO:0000256" key="1">
    <source>
        <dbReference type="ARBA" id="ARBA00022679"/>
    </source>
</evidence>
<evidence type="ECO:0000313" key="4">
    <source>
        <dbReference type="EMBL" id="PSB58572.1"/>
    </source>
</evidence>
<name>A0A2T1GL38_9CYAN</name>